<gene>
    <name evidence="3" type="ORF">KPC_2263</name>
</gene>
<dbReference type="RefSeq" id="WP_121974533.1">
    <property type="nucleotide sequence ID" value="NZ_OOGT01000104.1"/>
</dbReference>
<dbReference type="AlphaFoldDB" id="A0A2U3N0D3"/>
<dbReference type="Proteomes" id="UP000245974">
    <property type="component" value="Unassembled WGS sequence"/>
</dbReference>
<dbReference type="InParanoid" id="A0A2U3N0D3"/>
<protein>
    <submittedName>
        <fullName evidence="3">Uncharacterized protein</fullName>
    </submittedName>
</protein>
<reference evidence="4" key="1">
    <citation type="submission" date="2018-03" db="EMBL/GenBank/DDBJ databases">
        <authorList>
            <person name="Blom J."/>
        </authorList>
    </citation>
    <scope>NUCLEOTIDE SEQUENCE [LARGE SCALE GENOMIC DNA]</scope>
    <source>
        <strain evidence="4">KPC-SM-21</strain>
    </source>
</reference>
<evidence type="ECO:0000256" key="2">
    <source>
        <dbReference type="SAM" id="Phobius"/>
    </source>
</evidence>
<keyword evidence="4" id="KW-1185">Reference proteome</keyword>
<feature type="coiled-coil region" evidence="1">
    <location>
        <begin position="129"/>
        <end position="201"/>
    </location>
</feature>
<sequence>MLKIKTFAFYIYSSYFIISILTLISLHALANTSPINSATIPQATWFRYYDQNGIANLSNTVKPAHIEHGYDILDQNMILIRKVSPYNKNTYKNNAAHREKIVKQQQLDLKYKSAYGNSKTAVTRRDEHLKALSLQLKNQQLELQQLQKNHLLLKQQIQLHPNKQGIPKSLQIALVQNEKNIENSKNNIQLLQTRYRQTNVQYDTIINRLKSLE</sequence>
<organism evidence="3 4">
    <name type="scientific">Acinetobacter stercoris</name>
    <dbReference type="NCBI Taxonomy" id="2126983"/>
    <lineage>
        <taxon>Bacteria</taxon>
        <taxon>Pseudomonadati</taxon>
        <taxon>Pseudomonadota</taxon>
        <taxon>Gammaproteobacteria</taxon>
        <taxon>Moraxellales</taxon>
        <taxon>Moraxellaceae</taxon>
        <taxon>Acinetobacter</taxon>
    </lineage>
</organism>
<keyword evidence="2" id="KW-0472">Membrane</keyword>
<name>A0A2U3N0D3_9GAMM</name>
<evidence type="ECO:0000313" key="4">
    <source>
        <dbReference type="Proteomes" id="UP000245974"/>
    </source>
</evidence>
<keyword evidence="1" id="KW-0175">Coiled coil</keyword>
<dbReference type="OrthoDB" id="6711589at2"/>
<dbReference type="EMBL" id="OOGT01000104">
    <property type="protein sequence ID" value="SPL71085.1"/>
    <property type="molecule type" value="Genomic_DNA"/>
</dbReference>
<evidence type="ECO:0000256" key="1">
    <source>
        <dbReference type="SAM" id="Coils"/>
    </source>
</evidence>
<keyword evidence="2" id="KW-1133">Transmembrane helix</keyword>
<evidence type="ECO:0000313" key="3">
    <source>
        <dbReference type="EMBL" id="SPL71085.1"/>
    </source>
</evidence>
<feature type="transmembrane region" description="Helical" evidence="2">
    <location>
        <begin position="7"/>
        <end position="30"/>
    </location>
</feature>
<proteinExistence type="predicted"/>
<accession>A0A2U3N0D3</accession>
<keyword evidence="2" id="KW-0812">Transmembrane</keyword>